<feature type="transmembrane region" description="Helical" evidence="1">
    <location>
        <begin position="6"/>
        <end position="24"/>
    </location>
</feature>
<keyword evidence="1" id="KW-0472">Membrane</keyword>
<dbReference type="EMBL" id="SJST01000001">
    <property type="protein sequence ID" value="TCD15873.1"/>
    <property type="molecule type" value="Genomic_DNA"/>
</dbReference>
<dbReference type="OrthoDB" id="9798884at2"/>
<evidence type="ECO:0000313" key="3">
    <source>
        <dbReference type="EMBL" id="TCD15873.1"/>
    </source>
</evidence>
<dbReference type="AlphaFoldDB" id="A0A4R0PG07"/>
<dbReference type="GO" id="GO:0016787">
    <property type="term" value="F:hydrolase activity"/>
    <property type="evidence" value="ECO:0007669"/>
    <property type="project" value="UniProtKB-KW"/>
</dbReference>
<dbReference type="SUPFAM" id="SSF53474">
    <property type="entry name" value="alpha/beta-Hydrolases"/>
    <property type="match status" value="1"/>
</dbReference>
<dbReference type="PANTHER" id="PTHR12277">
    <property type="entry name" value="ALPHA/BETA HYDROLASE DOMAIN-CONTAINING PROTEIN"/>
    <property type="match status" value="1"/>
</dbReference>
<organism evidence="3 4">
    <name type="scientific">Oricola cellulosilytica</name>
    <dbReference type="NCBI Taxonomy" id="1429082"/>
    <lineage>
        <taxon>Bacteria</taxon>
        <taxon>Pseudomonadati</taxon>
        <taxon>Pseudomonadota</taxon>
        <taxon>Alphaproteobacteria</taxon>
        <taxon>Hyphomicrobiales</taxon>
        <taxon>Ahrensiaceae</taxon>
        <taxon>Oricola</taxon>
    </lineage>
</organism>
<keyword evidence="1" id="KW-0812">Transmembrane</keyword>
<reference evidence="3 4" key="1">
    <citation type="journal article" date="2015" name="Antonie Van Leeuwenhoek">
        <title>Oricola cellulosilytica gen. nov., sp. nov., a cellulose-degrading bacterium of the family Phyllobacteriaceae isolated from surface seashore water, and emended descriptions of Mesorhizobium loti and Phyllobacterium myrsinacearum.</title>
        <authorList>
            <person name="Hameed A."/>
            <person name="Shahina M."/>
            <person name="Lai W.A."/>
            <person name="Lin S.Y."/>
            <person name="Young L.S."/>
            <person name="Liu Y.C."/>
            <person name="Hsu Y.H."/>
            <person name="Young C.C."/>
        </authorList>
    </citation>
    <scope>NUCLEOTIDE SEQUENCE [LARGE SCALE GENOMIC DNA]</scope>
    <source>
        <strain evidence="3 4">KCTC 52183</strain>
    </source>
</reference>
<evidence type="ECO:0000259" key="2">
    <source>
        <dbReference type="Pfam" id="PF12697"/>
    </source>
</evidence>
<dbReference type="RefSeq" id="WP_131564200.1">
    <property type="nucleotide sequence ID" value="NZ_JAINFK010000001.1"/>
</dbReference>
<dbReference type="Gene3D" id="3.40.50.1820">
    <property type="entry name" value="alpha/beta hydrolase"/>
    <property type="match status" value="1"/>
</dbReference>
<keyword evidence="3" id="KW-0378">Hydrolase</keyword>
<dbReference type="InterPro" id="IPR029058">
    <property type="entry name" value="AB_hydrolase_fold"/>
</dbReference>
<dbReference type="Proteomes" id="UP000291301">
    <property type="component" value="Unassembled WGS sequence"/>
</dbReference>
<keyword evidence="1" id="KW-1133">Transmembrane helix</keyword>
<dbReference type="Pfam" id="PF12697">
    <property type="entry name" value="Abhydrolase_6"/>
    <property type="match status" value="1"/>
</dbReference>
<name>A0A4R0PG07_9HYPH</name>
<keyword evidence="4" id="KW-1185">Reference proteome</keyword>
<evidence type="ECO:0000256" key="1">
    <source>
        <dbReference type="SAM" id="Phobius"/>
    </source>
</evidence>
<protein>
    <submittedName>
        <fullName evidence="3">Alpha/beta hydrolase</fullName>
    </submittedName>
</protein>
<proteinExistence type="predicted"/>
<sequence length="273" mass="29653">MWFFKLIFILAVAYIAVVAVMYAAQTQMLFPTRLATAGQPLLPASAGRLEVETPDGEHLQGVHVAPAQVLPEERLVVLGFGGNAWNAENLAAYLHGLYPDVEVVAFHYRGYRPSTGRPSAAALLADASVVYDHVVATLETERVVAVGFSIGAGVAIHLASRRPLAGLIVVSPFDSLEALAREHYPWAPVGWLLRHHMSTVEDVRGLTTPIALIAAGRDTVVPPRRTEAVRQAAPALVFDRTIAFADHNDLYGRPDFRMAMLEALARINLPTTH</sequence>
<feature type="domain" description="AB hydrolase-1" evidence="2">
    <location>
        <begin position="79"/>
        <end position="248"/>
    </location>
</feature>
<accession>A0A4R0PG07</accession>
<evidence type="ECO:0000313" key="4">
    <source>
        <dbReference type="Proteomes" id="UP000291301"/>
    </source>
</evidence>
<gene>
    <name evidence="3" type="ORF">E0D97_00060</name>
</gene>
<comment type="caution">
    <text evidence="3">The sequence shown here is derived from an EMBL/GenBank/DDBJ whole genome shotgun (WGS) entry which is preliminary data.</text>
</comment>
<dbReference type="InterPro" id="IPR000073">
    <property type="entry name" value="AB_hydrolase_1"/>
</dbReference>